<keyword evidence="1" id="KW-1133">Transmembrane helix</keyword>
<feature type="transmembrane region" description="Helical" evidence="1">
    <location>
        <begin position="68"/>
        <end position="93"/>
    </location>
</feature>
<dbReference type="InterPro" id="IPR045625">
    <property type="entry name" value="DUF6427"/>
</dbReference>
<reference evidence="2 3" key="1">
    <citation type="submission" date="2018-07" db="EMBL/GenBank/DDBJ databases">
        <title>Chryseobacterium lacus sp. nov., isolated from lake water.</title>
        <authorList>
            <person name="Li C.-M."/>
        </authorList>
    </citation>
    <scope>NUCLEOTIDE SEQUENCE [LARGE SCALE GENOMIC DNA]</scope>
    <source>
        <strain evidence="2 3">YLOS41</strain>
    </source>
</reference>
<sequence length="299" mass="34355">MFKLLSKESNIFSIPVYIVFLLLMVIAFNIFKFSTLDVVSTVVTFAGIALGYFCFNTIGLNYQTHLPLFLYTFFIFAFYPGDLDIGIAVALLTNSFIILTLTHNDEELRRKSIVLVGAILALNYLVLPATWPMAVFVLLHIIITSGRILLHLFRLLFGALLIVISYFTIMYFFGFHSWDEAYFPFKDFRVNTEFHQLLYLIPVALFLILAVADHFANFNKKSPVSKFKYTFVLIFSAAQLTTVVLYMGNHYEFLLLMALPASIILSRLLRFGKKMWQKELGLFLIIASLLAFKLTFFNL</sequence>
<dbReference type="OrthoDB" id="1427695at2"/>
<protein>
    <submittedName>
        <fullName evidence="2">Uncharacterized protein</fullName>
    </submittedName>
</protein>
<dbReference type="Proteomes" id="UP000252172">
    <property type="component" value="Unassembled WGS sequence"/>
</dbReference>
<comment type="caution">
    <text evidence="2">The sequence shown here is derived from an EMBL/GenBank/DDBJ whole genome shotgun (WGS) entry which is preliminary data.</text>
</comment>
<gene>
    <name evidence="2" type="ORF">DQ356_00155</name>
</gene>
<proteinExistence type="predicted"/>
<feature type="transmembrane region" description="Helical" evidence="1">
    <location>
        <begin position="281"/>
        <end position="297"/>
    </location>
</feature>
<accession>A0A368N2C4</accession>
<organism evidence="2 3">
    <name type="scientific">Chryseobacterium lacus</name>
    <dbReference type="NCBI Taxonomy" id="2058346"/>
    <lineage>
        <taxon>Bacteria</taxon>
        <taxon>Pseudomonadati</taxon>
        <taxon>Bacteroidota</taxon>
        <taxon>Flavobacteriia</taxon>
        <taxon>Flavobacteriales</taxon>
        <taxon>Weeksellaceae</taxon>
        <taxon>Chryseobacterium group</taxon>
        <taxon>Chryseobacterium</taxon>
    </lineage>
</organism>
<keyword evidence="3" id="KW-1185">Reference proteome</keyword>
<evidence type="ECO:0000313" key="2">
    <source>
        <dbReference type="EMBL" id="RCU44682.1"/>
    </source>
</evidence>
<feature type="transmembrane region" description="Helical" evidence="1">
    <location>
        <begin position="38"/>
        <end position="56"/>
    </location>
</feature>
<keyword evidence="1" id="KW-0812">Transmembrane</keyword>
<feature type="transmembrane region" description="Helical" evidence="1">
    <location>
        <begin position="12"/>
        <end position="32"/>
    </location>
</feature>
<feature type="transmembrane region" description="Helical" evidence="1">
    <location>
        <begin position="227"/>
        <end position="247"/>
    </location>
</feature>
<evidence type="ECO:0000313" key="3">
    <source>
        <dbReference type="Proteomes" id="UP000252172"/>
    </source>
</evidence>
<evidence type="ECO:0000256" key="1">
    <source>
        <dbReference type="SAM" id="Phobius"/>
    </source>
</evidence>
<dbReference type="EMBL" id="QPIE01000001">
    <property type="protein sequence ID" value="RCU44682.1"/>
    <property type="molecule type" value="Genomic_DNA"/>
</dbReference>
<feature type="transmembrane region" description="Helical" evidence="1">
    <location>
        <begin position="113"/>
        <end position="143"/>
    </location>
</feature>
<dbReference type="Pfam" id="PF19992">
    <property type="entry name" value="DUF6427"/>
    <property type="match status" value="1"/>
</dbReference>
<dbReference type="AlphaFoldDB" id="A0A368N2C4"/>
<keyword evidence="1" id="KW-0472">Membrane</keyword>
<feature type="transmembrane region" description="Helical" evidence="1">
    <location>
        <begin position="194"/>
        <end position="215"/>
    </location>
</feature>
<feature type="transmembrane region" description="Helical" evidence="1">
    <location>
        <begin position="155"/>
        <end position="174"/>
    </location>
</feature>
<dbReference type="RefSeq" id="WP_114302457.1">
    <property type="nucleotide sequence ID" value="NZ_QPIE01000001.1"/>
</dbReference>
<name>A0A368N2C4_9FLAO</name>